<dbReference type="PATRIC" id="fig|710685.3.peg.1290"/>
<dbReference type="Gene3D" id="3.40.50.2000">
    <property type="entry name" value="Glycogen Phosphorylase B"/>
    <property type="match status" value="2"/>
</dbReference>
<dbReference type="eggNOG" id="COG0438">
    <property type="taxonomic scope" value="Bacteria"/>
</dbReference>
<evidence type="ECO:0000313" key="2">
    <source>
        <dbReference type="Proteomes" id="UP000005442"/>
    </source>
</evidence>
<evidence type="ECO:0000313" key="1">
    <source>
        <dbReference type="EMBL" id="AEV71903.1"/>
    </source>
</evidence>
<dbReference type="HOGENOM" id="CLU_009583_6_0_11"/>
<name>G8RX46_MYCRN</name>
<organism evidence="1 2">
    <name type="scientific">Mycolicibacterium rhodesiae (strain NBB3)</name>
    <name type="common">Mycobacterium rhodesiae</name>
    <dbReference type="NCBI Taxonomy" id="710685"/>
    <lineage>
        <taxon>Bacteria</taxon>
        <taxon>Bacillati</taxon>
        <taxon>Actinomycetota</taxon>
        <taxon>Actinomycetes</taxon>
        <taxon>Mycobacteriales</taxon>
        <taxon>Mycobacteriaceae</taxon>
        <taxon>Mycolicibacterium</taxon>
    </lineage>
</organism>
<dbReference type="KEGG" id="mrh:MycrhN_1282"/>
<reference evidence="1 2" key="1">
    <citation type="submission" date="2011-12" db="EMBL/GenBank/DDBJ databases">
        <title>Complete sequence of Mycobacterium rhodesiae NBB3.</title>
        <authorList>
            <consortium name="US DOE Joint Genome Institute"/>
            <person name="Lucas S."/>
            <person name="Han J."/>
            <person name="Lapidus A."/>
            <person name="Cheng J.-F."/>
            <person name="Goodwin L."/>
            <person name="Pitluck S."/>
            <person name="Peters L."/>
            <person name="Mikhailova N."/>
            <person name="Gu W."/>
            <person name="Detter J.C."/>
            <person name="Han C."/>
            <person name="Tapia R."/>
            <person name="Land M."/>
            <person name="Hauser L."/>
            <person name="Kyrpides N."/>
            <person name="Ivanova N."/>
            <person name="Pagani I."/>
            <person name="Mattes T."/>
            <person name="Holmes A."/>
            <person name="Rutledge P."/>
            <person name="Paulsen I."/>
            <person name="Coleman N."/>
            <person name="Woyke T."/>
        </authorList>
    </citation>
    <scope>NUCLEOTIDE SEQUENCE [LARGE SCALE GENOMIC DNA]</scope>
    <source>
        <strain evidence="1 2">NBB3</strain>
    </source>
</reference>
<dbReference type="AlphaFoldDB" id="G8RX46"/>
<dbReference type="OrthoDB" id="9771846at2"/>
<dbReference type="Proteomes" id="UP000005442">
    <property type="component" value="Chromosome"/>
</dbReference>
<gene>
    <name evidence="1" type="ordered locus">MycrhN_1282</name>
</gene>
<keyword evidence="2" id="KW-1185">Reference proteome</keyword>
<dbReference type="SUPFAM" id="SSF53756">
    <property type="entry name" value="UDP-Glycosyltransferase/glycogen phosphorylase"/>
    <property type="match status" value="1"/>
</dbReference>
<dbReference type="STRING" id="710685.MycrhN_1282"/>
<sequence>MSGPPLKVLMSTGPLKPMDNPYLRQLVTGLSEQIDVEPLSGRAALFCRPDVFHVQWPHQLYRAAGRPKTMVKRVLSAVLLARLRARGVPVVLTVHNVASHEKEGVVEQRLLRTLERMVTLRIYLNESDENDPTRGVVILHGDYRAWLRDQHVDTSPREPERDVILFGWLRRYKAIESLIAAARDAEATLTVTGRAIDTSYEHALRATMADVPFAMFDPWHREDDELTAEILRHRLVCLPYPQMYNSGALLYALSIDRPVLAPRSPSNEAIAHEVGEQWLMLYDGPLTAATLRDALARTPPAGSPDLSRRDWSTSIALHVACYRILAGAADGRRLPPTLSRKLLQADPVFAAHSAFNAPVQIL</sequence>
<proteinExistence type="predicted"/>
<protein>
    <recommendedName>
        <fullName evidence="3">GDP-mannose:glycolipid 4-beta-D-mannosyltransferase</fullName>
    </recommendedName>
</protein>
<dbReference type="EMBL" id="CP003169">
    <property type="protein sequence ID" value="AEV71903.1"/>
    <property type="molecule type" value="Genomic_DNA"/>
</dbReference>
<accession>G8RX46</accession>
<dbReference type="RefSeq" id="WP_014209718.1">
    <property type="nucleotide sequence ID" value="NC_016604.1"/>
</dbReference>
<evidence type="ECO:0008006" key="3">
    <source>
        <dbReference type="Google" id="ProtNLM"/>
    </source>
</evidence>